<dbReference type="PANTHER" id="PTHR31596:SF5">
    <property type="entry name" value="DUF4460 DOMAIN-CONTAINING PROTEIN"/>
    <property type="match status" value="1"/>
</dbReference>
<proteinExistence type="predicted"/>
<dbReference type="KEGG" id="dpp:DICPUDRAFT_27199"/>
<evidence type="ECO:0000259" key="3">
    <source>
        <dbReference type="Pfam" id="PF14687"/>
    </source>
</evidence>
<sequence>MNQIFKLVSFQPAAKTASKIISINANNTTYNTKCSNKSVFYLKNQSTLNRFGTNNLDHSIIRSFCSTNNTQKQEDYDFEDESEFTESEQSVIEDYNDENGNRPKNMGYVESHFLDKNILNDATTPKYRFDPDFENGKYDFDEINRDQGDQGQSSNIETKPIEINDKQLPYDHSAKMAEKALRTHLNRFFLKVHPDLFFNNEEHRQINQRSLTQLNNLLRNLEEYVSVAEDSSNTTKLDKIPQQIQFRFFAEVDENGRIVEVKQEFTFVDAPDSILTSKSALVQYTTELRFNVYRQLYSLLEKSGISIPRNEKELLKNPKPTTAEINDDPWEQYFSKDPSKLSLSDQLNAFLDQFPVHNDTLRNQFAPQHQKLIDLFDEKKVYFYFGEQCKGDLDYMRHLGFREQAEFQIVHLKHNLLALEFADWSSLPIIVVDSKYYNLMEPGLTKRGFVVLEKDFDPTVAFTYIKEVVIPKTINNFNSIAGKALHNREVLEEKTQKLEQLFGSNVVIENLFSINQKTMDKVREDFNSAMTLVGELKIPAIQLLESNKAETWKDLPKTNLKEFEFEQWKLKNVESSEKDAIAFIAGREKDFVQTGRVSKFESEYQESERIQNTFEKIKNIQQQQQGNSDTRSVPLQLVDKSQFDVIQSTPFLNNSCSAVDRLTRLFEVPTKVPFLMADRPLKHPLAELKEDIKGLEDQDFEDGVFKAQDEEEAAIIEPDDENEDFDTEKYRAAYEQNKQFQEDNETYDDEAYTGEEIDEEGEVDEEETTPENLSKLSSMFSKPNIISVESKSAPSPVFISKINFMTTGNNFNNMQPIPISKPTISKPKDEIDEQLENDKVESSPKTEDEIPNVNNIIKETKQFDGISSDLEDFFSKLSQLEKDVTTPEKETPKPIEEDKSEDSTITTEAVESTPEEIPLIEKITYIEQKLSDFKWDGINLIISDHYRFIITEDNKSGFCFIPSNFKEEELFVFINSIQDSFDIINGGTKEKTEEEYRLKALLAIENNVNELKQRYRLKSVVINNNSVPSKAAQYLFVKKFISQMESSVESSQLATFKSIAPYITLVVSNEYSIDFTNDLGSIVDEKDYSSSRSAIVSVDNLSLNANVLLEYIFVTLSENSKFFRDLITRSYNVPTAPEKPSQEKVIEVINKELYGFDRIKDPNAPLEKLSIKDLKFIPKEESAFDELINPEEYFLMRDTLAEEYGEEAVDELLGELADDALCEVRDIKEDDDNELENEYENENENNENDIQAKLDILNATDFLNKINKDETSK</sequence>
<dbReference type="OrthoDB" id="20011at2759"/>
<dbReference type="PANTHER" id="PTHR31596">
    <property type="entry name" value="T-CELL ACTIVATION INHIBITOR, MITOCHONDRIAL"/>
    <property type="match status" value="1"/>
</dbReference>
<dbReference type="eggNOG" id="ENOG502R27W">
    <property type="taxonomic scope" value="Eukaryota"/>
</dbReference>
<protein>
    <recommendedName>
        <fullName evidence="3">DUF4460 domain-containing protein</fullName>
    </recommendedName>
</protein>
<feature type="region of interest" description="Disordered" evidence="2">
    <location>
        <begin position="881"/>
        <end position="913"/>
    </location>
</feature>
<feature type="coiled-coil region" evidence="1">
    <location>
        <begin position="1225"/>
        <end position="1252"/>
    </location>
</feature>
<feature type="compositionally biased region" description="Basic and acidic residues" evidence="2">
    <location>
        <begin position="881"/>
        <end position="897"/>
    </location>
</feature>
<feature type="compositionally biased region" description="Acidic residues" evidence="2">
    <location>
        <begin position="755"/>
        <end position="769"/>
    </location>
</feature>
<keyword evidence="1" id="KW-0175">Coiled coil</keyword>
<dbReference type="FunCoup" id="F0Z9S3">
    <property type="interactions" value="599"/>
</dbReference>
<dbReference type="RefSeq" id="XP_003284164.1">
    <property type="nucleotide sequence ID" value="XM_003284116.1"/>
</dbReference>
<dbReference type="AlphaFoldDB" id="F0Z9S3"/>
<feature type="domain" description="DUF4460" evidence="3">
    <location>
        <begin position="174"/>
        <end position="226"/>
    </location>
</feature>
<dbReference type="EMBL" id="GL870960">
    <property type="protein sequence ID" value="EGC39260.1"/>
    <property type="molecule type" value="Genomic_DNA"/>
</dbReference>
<feature type="region of interest" description="Disordered" evidence="2">
    <location>
        <begin position="138"/>
        <end position="164"/>
    </location>
</feature>
<gene>
    <name evidence="4" type="ORF">DICPUDRAFT_27199</name>
</gene>
<organism evidence="4 5">
    <name type="scientific">Dictyostelium purpureum</name>
    <name type="common">Slime mold</name>
    <dbReference type="NCBI Taxonomy" id="5786"/>
    <lineage>
        <taxon>Eukaryota</taxon>
        <taxon>Amoebozoa</taxon>
        <taxon>Evosea</taxon>
        <taxon>Eumycetozoa</taxon>
        <taxon>Dictyostelia</taxon>
        <taxon>Dictyosteliales</taxon>
        <taxon>Dictyosteliaceae</taxon>
        <taxon>Dictyostelium</taxon>
    </lineage>
</organism>
<evidence type="ECO:0000256" key="2">
    <source>
        <dbReference type="SAM" id="MobiDB-lite"/>
    </source>
</evidence>
<feature type="region of interest" description="Disordered" evidence="2">
    <location>
        <begin position="755"/>
        <end position="774"/>
    </location>
</feature>
<dbReference type="GO" id="GO:0005739">
    <property type="term" value="C:mitochondrion"/>
    <property type="evidence" value="ECO:0000318"/>
    <property type="project" value="GO_Central"/>
</dbReference>
<feature type="compositionally biased region" description="Basic and acidic residues" evidence="2">
    <location>
        <begin position="138"/>
        <end position="148"/>
    </location>
</feature>
<dbReference type="OMA" id="ISDHYQF"/>
<dbReference type="InterPro" id="IPR027986">
    <property type="entry name" value="TCAIM"/>
</dbReference>
<keyword evidence="5" id="KW-1185">Reference proteome</keyword>
<reference evidence="5" key="1">
    <citation type="journal article" date="2011" name="Genome Biol.">
        <title>Comparative genomics of the social amoebae Dictyostelium discoideum and Dictyostelium purpureum.</title>
        <authorList>
            <consortium name="US DOE Joint Genome Institute (JGI-PGF)"/>
            <person name="Sucgang R."/>
            <person name="Kuo A."/>
            <person name="Tian X."/>
            <person name="Salerno W."/>
            <person name="Parikh A."/>
            <person name="Feasley C.L."/>
            <person name="Dalin E."/>
            <person name="Tu H."/>
            <person name="Huang E."/>
            <person name="Barry K."/>
            <person name="Lindquist E."/>
            <person name="Shapiro H."/>
            <person name="Bruce D."/>
            <person name="Schmutz J."/>
            <person name="Salamov A."/>
            <person name="Fey P."/>
            <person name="Gaudet P."/>
            <person name="Anjard C."/>
            <person name="Babu M.M."/>
            <person name="Basu S."/>
            <person name="Bushmanova Y."/>
            <person name="van der Wel H."/>
            <person name="Katoh-Kurasawa M."/>
            <person name="Dinh C."/>
            <person name="Coutinho P.M."/>
            <person name="Saito T."/>
            <person name="Elias M."/>
            <person name="Schaap P."/>
            <person name="Kay R.R."/>
            <person name="Henrissat B."/>
            <person name="Eichinger L."/>
            <person name="Rivero F."/>
            <person name="Putnam N.H."/>
            <person name="West C.M."/>
            <person name="Loomis W.F."/>
            <person name="Chisholm R.L."/>
            <person name="Shaulsky G."/>
            <person name="Strassmann J.E."/>
            <person name="Queller D.C."/>
            <person name="Kuspa A."/>
            <person name="Grigoriev I.V."/>
        </authorList>
    </citation>
    <scope>NUCLEOTIDE SEQUENCE [LARGE SCALE GENOMIC DNA]</scope>
    <source>
        <strain evidence="5">QSDP1</strain>
    </source>
</reference>
<dbReference type="GeneID" id="10510069"/>
<accession>F0Z9S3</accession>
<dbReference type="Proteomes" id="UP000001064">
    <property type="component" value="Unassembled WGS sequence"/>
</dbReference>
<evidence type="ECO:0000256" key="1">
    <source>
        <dbReference type="SAM" id="Coils"/>
    </source>
</evidence>
<dbReference type="InterPro" id="IPR028031">
    <property type="entry name" value="DUF4460"/>
</dbReference>
<evidence type="ECO:0000313" key="5">
    <source>
        <dbReference type="Proteomes" id="UP000001064"/>
    </source>
</evidence>
<dbReference type="VEuPathDB" id="AmoebaDB:DICPUDRAFT_27199"/>
<evidence type="ECO:0000313" key="4">
    <source>
        <dbReference type="EMBL" id="EGC39260.1"/>
    </source>
</evidence>
<dbReference type="InParanoid" id="F0Z9S3"/>
<dbReference type="Pfam" id="PF14687">
    <property type="entry name" value="DUF4460"/>
    <property type="match status" value="1"/>
</dbReference>
<name>F0Z9S3_DICPU</name>